<comment type="caution">
    <text evidence="2">The sequence shown here is derived from an EMBL/GenBank/DDBJ whole genome shotgun (WGS) entry which is preliminary data.</text>
</comment>
<proteinExistence type="predicted"/>
<name>A0A7W7MIX1_9ACTN</name>
<protein>
    <submittedName>
        <fullName evidence="2">Uncharacterized protein</fullName>
    </submittedName>
</protein>
<evidence type="ECO:0000313" key="4">
    <source>
        <dbReference type="Proteomes" id="UP000631312"/>
    </source>
</evidence>
<organism evidence="2 3">
    <name type="scientific">Actinoplanes lobatus</name>
    <dbReference type="NCBI Taxonomy" id="113568"/>
    <lineage>
        <taxon>Bacteria</taxon>
        <taxon>Bacillati</taxon>
        <taxon>Actinomycetota</taxon>
        <taxon>Actinomycetes</taxon>
        <taxon>Micromonosporales</taxon>
        <taxon>Micromonosporaceae</taxon>
        <taxon>Actinoplanes</taxon>
    </lineage>
</organism>
<keyword evidence="4" id="KW-1185">Reference proteome</keyword>
<gene>
    <name evidence="1" type="ORF">Alo02nite_82540</name>
    <name evidence="2" type="ORF">BJ964_006188</name>
</gene>
<dbReference type="RefSeq" id="WP_188123960.1">
    <property type="nucleotide sequence ID" value="NZ_BOMP01000160.1"/>
</dbReference>
<accession>A0A7W7MIX1</accession>
<sequence length="111" mass="12025">MEFDEWELPARFALADRGIGYHASTPLIAHVRAHCRRTGQSPLEAFGDPRRFAAAVAPGRPARAHHHLAGCPHRGGLRCLLAWYRGATAGRHRGRTPGRAVARSVVSVSGT</sequence>
<reference evidence="1 4" key="2">
    <citation type="submission" date="2021-01" db="EMBL/GenBank/DDBJ databases">
        <title>Whole genome shotgun sequence of Actinoplanes lobatus NBRC 12513.</title>
        <authorList>
            <person name="Komaki H."/>
            <person name="Tamura T."/>
        </authorList>
    </citation>
    <scope>NUCLEOTIDE SEQUENCE [LARGE SCALE GENOMIC DNA]</scope>
    <source>
        <strain evidence="1 4">NBRC 12513</strain>
    </source>
</reference>
<evidence type="ECO:0000313" key="1">
    <source>
        <dbReference type="EMBL" id="GIE45356.1"/>
    </source>
</evidence>
<dbReference type="AlphaFoldDB" id="A0A7W7MIX1"/>
<dbReference type="EMBL" id="JACHNC010000001">
    <property type="protein sequence ID" value="MBB4752027.1"/>
    <property type="molecule type" value="Genomic_DNA"/>
</dbReference>
<dbReference type="EMBL" id="BOMP01000160">
    <property type="protein sequence ID" value="GIE45356.1"/>
    <property type="molecule type" value="Genomic_DNA"/>
</dbReference>
<evidence type="ECO:0000313" key="2">
    <source>
        <dbReference type="EMBL" id="MBB4752027.1"/>
    </source>
</evidence>
<dbReference type="Proteomes" id="UP000590511">
    <property type="component" value="Unassembled WGS sequence"/>
</dbReference>
<dbReference type="Proteomes" id="UP000631312">
    <property type="component" value="Unassembled WGS sequence"/>
</dbReference>
<reference evidence="2 3" key="1">
    <citation type="submission" date="2020-08" db="EMBL/GenBank/DDBJ databases">
        <title>Sequencing the genomes of 1000 actinobacteria strains.</title>
        <authorList>
            <person name="Klenk H.-P."/>
        </authorList>
    </citation>
    <scope>NUCLEOTIDE SEQUENCE [LARGE SCALE GENOMIC DNA]</scope>
    <source>
        <strain evidence="2 3">DSM 43150</strain>
    </source>
</reference>
<evidence type="ECO:0000313" key="3">
    <source>
        <dbReference type="Proteomes" id="UP000590511"/>
    </source>
</evidence>